<dbReference type="Gene3D" id="3.40.50.720">
    <property type="entry name" value="NAD(P)-binding Rossmann-like Domain"/>
    <property type="match status" value="1"/>
</dbReference>
<evidence type="ECO:0008006" key="2">
    <source>
        <dbReference type="Google" id="ProtNLM"/>
    </source>
</evidence>
<accession>A0A1J5PTK3</accession>
<organism evidence="1">
    <name type="scientific">mine drainage metagenome</name>
    <dbReference type="NCBI Taxonomy" id="410659"/>
    <lineage>
        <taxon>unclassified sequences</taxon>
        <taxon>metagenomes</taxon>
        <taxon>ecological metagenomes</taxon>
    </lineage>
</organism>
<dbReference type="EMBL" id="MLJW01002604">
    <property type="protein sequence ID" value="OIQ74160.1"/>
    <property type="molecule type" value="Genomic_DNA"/>
</dbReference>
<protein>
    <recommendedName>
        <fullName evidence="2">NAD-dependent epimerase</fullName>
    </recommendedName>
</protein>
<evidence type="ECO:0000313" key="1">
    <source>
        <dbReference type="EMBL" id="OIQ74160.1"/>
    </source>
</evidence>
<proteinExistence type="predicted"/>
<dbReference type="AlphaFoldDB" id="A0A1J5PTK3"/>
<comment type="caution">
    <text evidence="1">The sequence shown here is derived from an EMBL/GenBank/DDBJ whole genome shotgun (WGS) entry which is preliminary data.</text>
</comment>
<name>A0A1J5PTK3_9ZZZZ</name>
<gene>
    <name evidence="1" type="ORF">GALL_441950</name>
</gene>
<reference evidence="1" key="1">
    <citation type="submission" date="2016-10" db="EMBL/GenBank/DDBJ databases">
        <title>Sequence of Gallionella enrichment culture.</title>
        <authorList>
            <person name="Poehlein A."/>
            <person name="Muehling M."/>
            <person name="Daniel R."/>
        </authorList>
    </citation>
    <scope>NUCLEOTIDE SEQUENCE</scope>
</reference>
<sequence length="89" mass="9427">MLGARRALSVPGLSATVGEEIEALRRIAGDKAVRLIREAPDATIDRIVSGWPQAFDARRAAALGFVGDASFDAIIRAHIDDELDGIIAS</sequence>